<organism evidence="2 3">
    <name type="scientific">Opisthorchis viverrini</name>
    <name type="common">Southeast Asian liver fluke</name>
    <dbReference type="NCBI Taxonomy" id="6198"/>
    <lineage>
        <taxon>Eukaryota</taxon>
        <taxon>Metazoa</taxon>
        <taxon>Spiralia</taxon>
        <taxon>Lophotrochozoa</taxon>
        <taxon>Platyhelminthes</taxon>
        <taxon>Trematoda</taxon>
        <taxon>Digenea</taxon>
        <taxon>Opisthorchiida</taxon>
        <taxon>Opisthorchiata</taxon>
        <taxon>Opisthorchiidae</taxon>
        <taxon>Opisthorchis</taxon>
    </lineage>
</organism>
<dbReference type="AlphaFoldDB" id="A0A1S8WJG4"/>
<dbReference type="CDD" id="cd00073">
    <property type="entry name" value="H15"/>
    <property type="match status" value="1"/>
</dbReference>
<gene>
    <name evidence="2" type="ORF">X801_09813</name>
</gene>
<evidence type="ECO:0000313" key="2">
    <source>
        <dbReference type="EMBL" id="OON14393.1"/>
    </source>
</evidence>
<evidence type="ECO:0000259" key="1">
    <source>
        <dbReference type="Pfam" id="PF00538"/>
    </source>
</evidence>
<dbReference type="Proteomes" id="UP000243686">
    <property type="component" value="Unassembled WGS sequence"/>
</dbReference>
<dbReference type="Gene3D" id="1.10.10.10">
    <property type="entry name" value="Winged helix-like DNA-binding domain superfamily/Winged helix DNA-binding domain"/>
    <property type="match status" value="1"/>
</dbReference>
<protein>
    <submittedName>
        <fullName evidence="2">Linker histone H1 and H5 family protein</fullName>
    </submittedName>
</protein>
<name>A0A1S8WJG4_OPIVI</name>
<dbReference type="InterPro" id="IPR036390">
    <property type="entry name" value="WH_DNA-bd_sf"/>
</dbReference>
<dbReference type="Pfam" id="PF00538">
    <property type="entry name" value="Linker_histone"/>
    <property type="match status" value="1"/>
</dbReference>
<proteinExistence type="predicted"/>
<evidence type="ECO:0000313" key="3">
    <source>
        <dbReference type="Proteomes" id="UP000243686"/>
    </source>
</evidence>
<dbReference type="SUPFAM" id="SSF46785">
    <property type="entry name" value="Winged helix' DNA-binding domain"/>
    <property type="match status" value="1"/>
</dbReference>
<feature type="domain" description="H15" evidence="1">
    <location>
        <begin position="1"/>
        <end position="41"/>
    </location>
</feature>
<dbReference type="InterPro" id="IPR036388">
    <property type="entry name" value="WH-like_DNA-bd_sf"/>
</dbReference>
<dbReference type="GO" id="GO:0006334">
    <property type="term" value="P:nucleosome assembly"/>
    <property type="evidence" value="ECO:0007669"/>
    <property type="project" value="InterPro"/>
</dbReference>
<dbReference type="GO" id="GO:0000786">
    <property type="term" value="C:nucleosome"/>
    <property type="evidence" value="ECO:0007669"/>
    <property type="project" value="InterPro"/>
</dbReference>
<reference evidence="2 3" key="1">
    <citation type="submission" date="2015-03" db="EMBL/GenBank/DDBJ databases">
        <title>Draft genome of the nematode, Opisthorchis viverrini.</title>
        <authorList>
            <person name="Mitreva M."/>
        </authorList>
    </citation>
    <scope>NUCLEOTIDE SEQUENCE [LARGE SCALE GENOMIC DNA]</scope>
    <source>
        <strain evidence="2">Khon Kaen</strain>
    </source>
</reference>
<dbReference type="GO" id="GO:0003677">
    <property type="term" value="F:DNA binding"/>
    <property type="evidence" value="ECO:0007669"/>
    <property type="project" value="InterPro"/>
</dbReference>
<keyword evidence="3" id="KW-1185">Reference proteome</keyword>
<dbReference type="EMBL" id="KV906670">
    <property type="protein sequence ID" value="OON14393.1"/>
    <property type="molecule type" value="Genomic_DNA"/>
</dbReference>
<dbReference type="InterPro" id="IPR005818">
    <property type="entry name" value="Histone_H1/H5_H15"/>
</dbReference>
<accession>A0A1S8WJG4</accession>
<sequence length="82" mass="8954">MVKASIIAAKDRKATSLPTIKKFIAANYKVDVDKLGPHIRRGTVHACIPNHTEYNDSLLDLTKDFGCVYSDSISAAYLASIT</sequence>